<evidence type="ECO:0000256" key="1">
    <source>
        <dbReference type="SAM" id="Phobius"/>
    </source>
</evidence>
<keyword evidence="3" id="KW-1185">Reference proteome</keyword>
<dbReference type="Proteomes" id="UP000270620">
    <property type="component" value="Unassembled WGS sequence"/>
</dbReference>
<keyword evidence="1" id="KW-0812">Transmembrane</keyword>
<proteinExistence type="predicted"/>
<keyword evidence="1" id="KW-0472">Membrane</keyword>
<protein>
    <submittedName>
        <fullName evidence="2">Uncharacterized protein</fullName>
    </submittedName>
</protein>
<keyword evidence="1" id="KW-1133">Transmembrane helix</keyword>
<evidence type="ECO:0000313" key="2">
    <source>
        <dbReference type="EMBL" id="RSK41661.1"/>
    </source>
</evidence>
<comment type="caution">
    <text evidence="2">The sequence shown here is derived from an EMBL/GenBank/DDBJ whole genome shotgun (WGS) entry which is preliminary data.</text>
</comment>
<feature type="transmembrane region" description="Helical" evidence="1">
    <location>
        <begin position="57"/>
        <end position="77"/>
    </location>
</feature>
<name>A0A3R9MJ68_9FLAO</name>
<evidence type="ECO:0000313" key="3">
    <source>
        <dbReference type="Proteomes" id="UP000270620"/>
    </source>
</evidence>
<feature type="transmembrane region" description="Helical" evidence="1">
    <location>
        <begin position="7"/>
        <end position="29"/>
    </location>
</feature>
<organism evidence="2 3">
    <name type="scientific">Mangrovimonas spongiae</name>
    <dbReference type="NCBI Taxonomy" id="2494697"/>
    <lineage>
        <taxon>Bacteria</taxon>
        <taxon>Pseudomonadati</taxon>
        <taxon>Bacteroidota</taxon>
        <taxon>Flavobacteriia</taxon>
        <taxon>Flavobacteriales</taxon>
        <taxon>Flavobacteriaceae</taxon>
        <taxon>Mangrovimonas</taxon>
    </lineage>
</organism>
<reference evidence="2 3" key="1">
    <citation type="submission" date="2018-12" db="EMBL/GenBank/DDBJ databases">
        <title>Mangrovimonas spongiae sp. nov., a novel member of the genus Mangrovimonas isolated from marine sponge.</title>
        <authorList>
            <person name="Zhuang L."/>
            <person name="Luo L."/>
        </authorList>
    </citation>
    <scope>NUCLEOTIDE SEQUENCE [LARGE SCALE GENOMIC DNA]</scope>
    <source>
        <strain evidence="2 3">HN-E26</strain>
    </source>
</reference>
<accession>A0A3R9MJ68</accession>
<dbReference type="EMBL" id="RWBG01000001">
    <property type="protein sequence ID" value="RSK41661.1"/>
    <property type="molecule type" value="Genomic_DNA"/>
</dbReference>
<sequence length="81" mass="9424">MRHFYDILVDILTLLSFLIRASEFVYGLLRGQVRNLANKNRTENPRGFSEVGENKQLLIAIVVYSFFISVVFLYPFFGAKF</sequence>
<dbReference type="AlphaFoldDB" id="A0A3R9MJ68"/>
<gene>
    <name evidence="2" type="ORF">EJA19_01945</name>
</gene>